<evidence type="ECO:0000313" key="2">
    <source>
        <dbReference type="Proteomes" id="UP000256572"/>
    </source>
</evidence>
<dbReference type="EMBL" id="CP023189">
    <property type="protein sequence ID" value="AXN01075.1"/>
    <property type="molecule type" value="Genomic_DNA"/>
</dbReference>
<protein>
    <submittedName>
        <fullName evidence="1">Uncharacterized protein</fullName>
    </submittedName>
</protein>
<reference evidence="1 2" key="1">
    <citation type="submission" date="2017-09" db="EMBL/GenBank/DDBJ databases">
        <authorList>
            <person name="Kim K.H."/>
            <person name="Chun B.H."/>
            <person name="Han G.S."/>
            <person name="Hyun S.G."/>
            <person name="Jeon C.O."/>
        </authorList>
    </citation>
    <scope>NUCLEOTIDE SEQUENCE [LARGE SCALE GENOMIC DNA]</scope>
    <source>
        <strain evidence="1 2">SH</strain>
    </source>
</reference>
<reference evidence="1 2" key="2">
    <citation type="submission" date="2018-08" db="EMBL/GenBank/DDBJ databases">
        <title>Acetobacter oryzifermentans sp. nov., isolated from Korea traditional vinegar and reclassification of Acetobacter pasteurianus subsp. ascendens (Henneberg 1898) as Acetobacter ascendens comb. nov.</title>
        <authorList>
            <person name="Cho G.Y."/>
            <person name="Lee S.H."/>
        </authorList>
    </citation>
    <scope>NUCLEOTIDE SEQUENCE [LARGE SCALE GENOMIC DNA]</scope>
    <source>
        <strain evidence="1 2">SH</strain>
    </source>
</reference>
<proteinExistence type="predicted"/>
<evidence type="ECO:0000313" key="1">
    <source>
        <dbReference type="EMBL" id="AXN01075.1"/>
    </source>
</evidence>
<name>A0AAN1U9P9_9PROT</name>
<dbReference type="Proteomes" id="UP000256572">
    <property type="component" value="Chromosome"/>
</dbReference>
<sequence>MHGMSNIRVPNQDAQLQYLIAYLLQQADRTDTAAAIFRSGLFMPPAEAFENIATCMREQANELQPHLKHTILAEDHTP</sequence>
<organism evidence="1 2">
    <name type="scientific">Acetobacter pomorum</name>
    <dbReference type="NCBI Taxonomy" id="65959"/>
    <lineage>
        <taxon>Bacteria</taxon>
        <taxon>Pseudomonadati</taxon>
        <taxon>Pseudomonadota</taxon>
        <taxon>Alphaproteobacteria</taxon>
        <taxon>Acetobacterales</taxon>
        <taxon>Acetobacteraceae</taxon>
        <taxon>Acetobacter</taxon>
    </lineage>
</organism>
<gene>
    <name evidence="1" type="ORF">CJF59_11325</name>
</gene>
<dbReference type="AlphaFoldDB" id="A0AAN1U9P9"/>
<accession>A0AAN1U9P9</accession>